<keyword evidence="3" id="KW-1185">Reference proteome</keyword>
<reference evidence="2 3" key="1">
    <citation type="submission" date="2016-10" db="EMBL/GenBank/DDBJ databases">
        <title>Genome sequence of the basidiomycete white-rot fungus Trametes pubescens.</title>
        <authorList>
            <person name="Makela M.R."/>
            <person name="Granchi Z."/>
            <person name="Peng M."/>
            <person name="De Vries R.P."/>
            <person name="Grigoriev I."/>
            <person name="Riley R."/>
            <person name="Hilden K."/>
        </authorList>
    </citation>
    <scope>NUCLEOTIDE SEQUENCE [LARGE SCALE GENOMIC DNA]</scope>
    <source>
        <strain evidence="2 3">FBCC735</strain>
    </source>
</reference>
<dbReference type="AlphaFoldDB" id="A0A1M2VGP1"/>
<dbReference type="EMBL" id="MNAD01001266">
    <property type="protein sequence ID" value="OJT06748.1"/>
    <property type="molecule type" value="Genomic_DNA"/>
</dbReference>
<organism evidence="2 3">
    <name type="scientific">Trametes pubescens</name>
    <name type="common">White-rot fungus</name>
    <dbReference type="NCBI Taxonomy" id="154538"/>
    <lineage>
        <taxon>Eukaryota</taxon>
        <taxon>Fungi</taxon>
        <taxon>Dikarya</taxon>
        <taxon>Basidiomycota</taxon>
        <taxon>Agaricomycotina</taxon>
        <taxon>Agaricomycetes</taxon>
        <taxon>Polyporales</taxon>
        <taxon>Polyporaceae</taxon>
        <taxon>Trametes</taxon>
    </lineage>
</organism>
<proteinExistence type="predicted"/>
<sequence length="64" mass="7214">MTLLLDDVVWVRAYGNMMYIVIIAETVLAVALLFVMLAIPPQERPEFCHWQVCADAGYNGAEKL</sequence>
<gene>
    <name evidence="2" type="ORF">TRAPUB_2401</name>
</gene>
<evidence type="ECO:0000313" key="3">
    <source>
        <dbReference type="Proteomes" id="UP000184267"/>
    </source>
</evidence>
<keyword evidence="1" id="KW-0812">Transmembrane</keyword>
<comment type="caution">
    <text evidence="2">The sequence shown here is derived from an EMBL/GenBank/DDBJ whole genome shotgun (WGS) entry which is preliminary data.</text>
</comment>
<evidence type="ECO:0000313" key="2">
    <source>
        <dbReference type="EMBL" id="OJT06748.1"/>
    </source>
</evidence>
<keyword evidence="1" id="KW-0472">Membrane</keyword>
<protein>
    <submittedName>
        <fullName evidence="2">Uncharacterized protein</fullName>
    </submittedName>
</protein>
<evidence type="ECO:0000256" key="1">
    <source>
        <dbReference type="SAM" id="Phobius"/>
    </source>
</evidence>
<dbReference type="Proteomes" id="UP000184267">
    <property type="component" value="Unassembled WGS sequence"/>
</dbReference>
<feature type="transmembrane region" description="Helical" evidence="1">
    <location>
        <begin position="17"/>
        <end position="39"/>
    </location>
</feature>
<keyword evidence="1" id="KW-1133">Transmembrane helix</keyword>
<name>A0A1M2VGP1_TRAPU</name>
<accession>A0A1M2VGP1</accession>